<comment type="caution">
    <text evidence="7">Lacks conserved residue(s) required for the propagation of feature annotation.</text>
</comment>
<dbReference type="PRINTS" id="PR00086">
    <property type="entry name" value="LLDHDRGNASE"/>
</dbReference>
<dbReference type="FunFam" id="3.40.50.720:FF:000018">
    <property type="entry name" value="Malate dehydrogenase"/>
    <property type="match status" value="1"/>
</dbReference>
<dbReference type="SUPFAM" id="SSF51735">
    <property type="entry name" value="NAD(P)-binding Rossmann-fold domains"/>
    <property type="match status" value="1"/>
</dbReference>
<dbReference type="HAMAP" id="MF_00488">
    <property type="entry name" value="Lactate_dehydrog"/>
    <property type="match status" value="1"/>
</dbReference>
<dbReference type="NCBIfam" id="TIGR01771">
    <property type="entry name" value="L-LDH-NAD"/>
    <property type="match status" value="1"/>
</dbReference>
<evidence type="ECO:0000256" key="4">
    <source>
        <dbReference type="ARBA" id="ARBA00023002"/>
    </source>
</evidence>
<sequence length="313" mass="33632">MNSSRKVSVIGAGAVGSQVAFSLMLSKLAQEIVLVDVNAEKAKGEAVDLAHGTPLVAPMKISHADFSLIKDSDIILYAAGVGRKPGETRLDLVNKNLSILKTTLPKIEEYAPNSILVIIANPVDILTYATLKLSNFPPNRVIGSGTVIDSNRLRYYIGDYLKINPSNVEAHIVGEHGASAVPLWSDAKIQGFNIDEFAKNLGYEFDDSIKQNLVDQTKNSPAEVIKGKGATNFAIAVSATEIVRAILNNESTLLPVSTYIDGAYGINDVCLSLPTLLDNTGVKSVFNVEMNEQELKDLKSSAEALSKVISDIF</sequence>
<keyword evidence="14" id="KW-1185">Reference proteome</keyword>
<dbReference type="EC" id="1.1.1.27" evidence="3 7"/>
<dbReference type="Gene3D" id="3.40.50.720">
    <property type="entry name" value="NAD(P)-binding Rossmann-like Domain"/>
    <property type="match status" value="1"/>
</dbReference>
<comment type="pathway">
    <text evidence="1 7">Fermentation; pyruvate fermentation to lactate; (S)-lactate from pyruvate: step 1/1.</text>
</comment>
<feature type="binding site" evidence="7 9">
    <location>
        <position position="89"/>
    </location>
    <ligand>
        <name>substrate</name>
    </ligand>
</feature>
<dbReference type="Pfam" id="PF00056">
    <property type="entry name" value="Ldh_1_N"/>
    <property type="match status" value="1"/>
</dbReference>
<dbReference type="NCBIfam" id="NF004863">
    <property type="entry name" value="PRK06223.1"/>
    <property type="match status" value="1"/>
</dbReference>
<comment type="subcellular location">
    <subcellularLocation>
        <location evidence="7">Cytoplasm</location>
    </subcellularLocation>
</comment>
<feature type="binding site" evidence="10">
    <location>
        <position position="96"/>
    </location>
    <ligand>
        <name>NAD(+)</name>
        <dbReference type="ChEBI" id="CHEBI:57540"/>
    </ligand>
</feature>
<dbReference type="OrthoDB" id="9802969at2"/>
<dbReference type="InterPro" id="IPR011304">
    <property type="entry name" value="L-lactate_DH"/>
</dbReference>
<feature type="active site" description="Proton acceptor" evidence="7 8">
    <location>
        <position position="176"/>
    </location>
</feature>
<dbReference type="InterPro" id="IPR022383">
    <property type="entry name" value="Lactate/malate_DH_C"/>
</dbReference>
<dbReference type="InterPro" id="IPR015955">
    <property type="entry name" value="Lactate_DH/Glyco_Ohase_4_C"/>
</dbReference>
<keyword evidence="7" id="KW-0963">Cytoplasm</keyword>
<accession>A0A1W1UJA7</accession>
<feature type="domain" description="Lactate/malate dehydrogenase N-terminal" evidence="11">
    <location>
        <begin position="6"/>
        <end position="143"/>
    </location>
</feature>
<comment type="catalytic activity">
    <reaction evidence="6 7">
        <text>(S)-lactate + NAD(+) = pyruvate + NADH + H(+)</text>
        <dbReference type="Rhea" id="RHEA:23444"/>
        <dbReference type="ChEBI" id="CHEBI:15361"/>
        <dbReference type="ChEBI" id="CHEBI:15378"/>
        <dbReference type="ChEBI" id="CHEBI:16651"/>
        <dbReference type="ChEBI" id="CHEBI:57540"/>
        <dbReference type="ChEBI" id="CHEBI:57945"/>
        <dbReference type="EC" id="1.1.1.27"/>
    </reaction>
</comment>
<feature type="binding site" evidence="10">
    <location>
        <begin position="11"/>
        <end position="16"/>
    </location>
    <ligand>
        <name>NAD(+)</name>
        <dbReference type="ChEBI" id="CHEBI:57540"/>
    </ligand>
</feature>
<evidence type="ECO:0000259" key="11">
    <source>
        <dbReference type="Pfam" id="PF00056"/>
    </source>
</evidence>
<dbReference type="GO" id="GO:0004459">
    <property type="term" value="F:L-lactate dehydrogenase (NAD+) activity"/>
    <property type="evidence" value="ECO:0007669"/>
    <property type="project" value="UniProtKB-UniRule"/>
</dbReference>
<keyword evidence="5 7" id="KW-0520">NAD</keyword>
<evidence type="ECO:0000256" key="5">
    <source>
        <dbReference type="ARBA" id="ARBA00023027"/>
    </source>
</evidence>
<feature type="binding site" evidence="7">
    <location>
        <begin position="149"/>
        <end position="152"/>
    </location>
    <ligand>
        <name>substrate</name>
    </ligand>
</feature>
<dbReference type="GO" id="GO:0006096">
    <property type="term" value="P:glycolytic process"/>
    <property type="evidence" value="ECO:0007669"/>
    <property type="project" value="UniProtKB-UniRule"/>
</dbReference>
<reference evidence="13 14" key="1">
    <citation type="submission" date="2017-04" db="EMBL/GenBank/DDBJ databases">
        <authorList>
            <person name="Afonso C.L."/>
            <person name="Miller P.J."/>
            <person name="Scott M.A."/>
            <person name="Spackman E."/>
            <person name="Goraichik I."/>
            <person name="Dimitrov K.M."/>
            <person name="Suarez D.L."/>
            <person name="Swayne D.E."/>
        </authorList>
    </citation>
    <scope>NUCLEOTIDE SEQUENCE [LARGE SCALE GENOMIC DNA]</scope>
    <source>
        <strain evidence="13 14">DSM 11270</strain>
    </source>
</reference>
<evidence type="ECO:0000256" key="10">
    <source>
        <dbReference type="PIRSR" id="PIRSR000102-3"/>
    </source>
</evidence>
<feature type="binding site" evidence="7">
    <location>
        <position position="15"/>
    </location>
    <ligand>
        <name>NAD(+)</name>
        <dbReference type="ChEBI" id="CHEBI:57540"/>
    </ligand>
</feature>
<evidence type="ECO:0000256" key="7">
    <source>
        <dbReference type="HAMAP-Rule" id="MF_00488"/>
    </source>
</evidence>
<evidence type="ECO:0000256" key="3">
    <source>
        <dbReference type="ARBA" id="ARBA00012967"/>
    </source>
</evidence>
<dbReference type="GO" id="GO:0005737">
    <property type="term" value="C:cytoplasm"/>
    <property type="evidence" value="ECO:0007669"/>
    <property type="project" value="UniProtKB-SubCell"/>
</dbReference>
<feature type="binding site" evidence="7">
    <location>
        <position position="231"/>
    </location>
    <ligand>
        <name>substrate</name>
    </ligand>
</feature>
<dbReference type="SUPFAM" id="SSF56327">
    <property type="entry name" value="LDH C-terminal domain-like"/>
    <property type="match status" value="1"/>
</dbReference>
<gene>
    <name evidence="7" type="primary">ldh</name>
    <name evidence="13" type="ORF">SAMN00017405_2048</name>
</gene>
<feature type="binding site" evidence="9">
    <location>
        <position position="152"/>
    </location>
    <ligand>
        <name>substrate</name>
    </ligand>
</feature>
<dbReference type="InterPro" id="IPR036291">
    <property type="entry name" value="NAD(P)-bd_dom_sf"/>
</dbReference>
<dbReference type="PIRSF" id="PIRSF000102">
    <property type="entry name" value="Lac_mal_DH"/>
    <property type="match status" value="1"/>
</dbReference>
<comment type="function">
    <text evidence="7">Catalyzes the conversion of lactate to pyruvate.</text>
</comment>
<feature type="binding site" evidence="9">
    <location>
        <position position="121"/>
    </location>
    <ligand>
        <name>substrate</name>
    </ligand>
</feature>
<dbReference type="PANTHER" id="PTHR43128:SF16">
    <property type="entry name" value="L-LACTATE DEHYDROGENASE"/>
    <property type="match status" value="1"/>
</dbReference>
<comment type="subunit">
    <text evidence="7">Homotetramer.</text>
</comment>
<dbReference type="PANTHER" id="PTHR43128">
    <property type="entry name" value="L-2-HYDROXYCARBOXYLATE DEHYDROGENASE (NAD(P)(+))"/>
    <property type="match status" value="1"/>
</dbReference>
<feature type="binding site" evidence="7 10">
    <location>
        <position position="36"/>
    </location>
    <ligand>
        <name>NAD(+)</name>
        <dbReference type="ChEBI" id="CHEBI:57540"/>
    </ligand>
</feature>
<dbReference type="InterPro" id="IPR001236">
    <property type="entry name" value="Lactate/malate_DH_N"/>
</dbReference>
<feature type="binding site" evidence="7">
    <location>
        <position position="41"/>
    </location>
    <ligand>
        <name>NAD(+)</name>
        <dbReference type="ChEBI" id="CHEBI:57540"/>
    </ligand>
</feature>
<evidence type="ECO:0000313" key="14">
    <source>
        <dbReference type="Proteomes" id="UP000192731"/>
    </source>
</evidence>
<evidence type="ECO:0000313" key="13">
    <source>
        <dbReference type="EMBL" id="SMB81215.1"/>
    </source>
</evidence>
<dbReference type="STRING" id="656914.SAMN00017405_2048"/>
<evidence type="ECO:0000256" key="9">
    <source>
        <dbReference type="PIRSR" id="PIRSR000102-2"/>
    </source>
</evidence>
<feature type="binding site" evidence="9">
    <location>
        <position position="83"/>
    </location>
    <ligand>
        <name>substrate</name>
    </ligand>
</feature>
<dbReference type="InterPro" id="IPR001557">
    <property type="entry name" value="L-lactate/malate_DH"/>
</dbReference>
<proteinExistence type="inferred from homology"/>
<evidence type="ECO:0000256" key="8">
    <source>
        <dbReference type="PIRSR" id="PIRSR000102-1"/>
    </source>
</evidence>
<name>A0A1W1UJA7_DESTI</name>
<dbReference type="NCBIfam" id="NF000824">
    <property type="entry name" value="PRK00066.1"/>
    <property type="match status" value="1"/>
</dbReference>
<evidence type="ECO:0000256" key="2">
    <source>
        <dbReference type="ARBA" id="ARBA00006054"/>
    </source>
</evidence>
<evidence type="ECO:0000256" key="1">
    <source>
        <dbReference type="ARBA" id="ARBA00004843"/>
    </source>
</evidence>
<feature type="binding site" evidence="7 10">
    <location>
        <begin position="119"/>
        <end position="121"/>
    </location>
    <ligand>
        <name>NAD(+)</name>
        <dbReference type="ChEBI" id="CHEBI:57540"/>
    </ligand>
</feature>
<comment type="similarity">
    <text evidence="2 7">Belongs to the LDH/MDH superfamily. LDH family.</text>
</comment>
<keyword evidence="4 7" id="KW-0560">Oxidoreductase</keyword>
<dbReference type="RefSeq" id="WP_084052078.1">
    <property type="nucleotide sequence ID" value="NZ_FWWT01000006.1"/>
</dbReference>
<evidence type="ECO:0000256" key="6">
    <source>
        <dbReference type="ARBA" id="ARBA00049258"/>
    </source>
</evidence>
<organism evidence="13 14">
    <name type="scientific">Desulfonispora thiosulfatigenes DSM 11270</name>
    <dbReference type="NCBI Taxonomy" id="656914"/>
    <lineage>
        <taxon>Bacteria</taxon>
        <taxon>Bacillati</taxon>
        <taxon>Bacillota</taxon>
        <taxon>Clostridia</taxon>
        <taxon>Eubacteriales</taxon>
        <taxon>Peptococcaceae</taxon>
        <taxon>Desulfonispora</taxon>
    </lineage>
</organism>
<feature type="binding site" evidence="7">
    <location>
        <begin position="121"/>
        <end position="124"/>
    </location>
    <ligand>
        <name>substrate</name>
    </ligand>
</feature>
<dbReference type="UniPathway" id="UPA00554">
    <property type="reaction ID" value="UER00611"/>
</dbReference>
<dbReference type="GO" id="GO:0006089">
    <property type="term" value="P:lactate metabolic process"/>
    <property type="evidence" value="ECO:0007669"/>
    <property type="project" value="TreeGrafter"/>
</dbReference>
<dbReference type="AlphaFoldDB" id="A0A1W1UJA7"/>
<feature type="binding site" evidence="7">
    <location>
        <position position="102"/>
    </location>
    <ligand>
        <name>NAD(+)</name>
        <dbReference type="ChEBI" id="CHEBI:57540"/>
    </ligand>
</feature>
<feature type="binding site" evidence="7">
    <location>
        <begin position="80"/>
        <end position="81"/>
    </location>
    <ligand>
        <name>NAD(+)</name>
        <dbReference type="ChEBI" id="CHEBI:57540"/>
    </ligand>
</feature>
<dbReference type="Pfam" id="PF02866">
    <property type="entry name" value="Ldh_1_C"/>
    <property type="match status" value="1"/>
</dbReference>
<dbReference type="EMBL" id="FWWT01000006">
    <property type="protein sequence ID" value="SMB81215.1"/>
    <property type="molecule type" value="Genomic_DNA"/>
</dbReference>
<feature type="binding site" evidence="7">
    <location>
        <position position="144"/>
    </location>
    <ligand>
        <name>NAD(+)</name>
        <dbReference type="ChEBI" id="CHEBI:57540"/>
    </ligand>
</feature>
<evidence type="ECO:0000259" key="12">
    <source>
        <dbReference type="Pfam" id="PF02866"/>
    </source>
</evidence>
<protein>
    <recommendedName>
        <fullName evidence="3 7">L-lactate dehydrogenase</fullName>
        <shortName evidence="7">L-LDH</shortName>
        <ecNumber evidence="3 7">1.1.1.27</ecNumber>
    </recommendedName>
</protein>
<dbReference type="Gene3D" id="3.90.110.10">
    <property type="entry name" value="Lactate dehydrogenase/glycoside hydrolase, family 4, C-terminal"/>
    <property type="match status" value="1"/>
</dbReference>
<feature type="domain" description="Lactate/malate dehydrogenase C-terminal" evidence="12">
    <location>
        <begin position="146"/>
        <end position="312"/>
    </location>
</feature>
<dbReference type="Proteomes" id="UP000192731">
    <property type="component" value="Unassembled WGS sequence"/>
</dbReference>